<feature type="region of interest" description="Disordered" evidence="1">
    <location>
        <begin position="537"/>
        <end position="567"/>
    </location>
</feature>
<reference evidence="5" key="2">
    <citation type="submission" date="2010-01" db="EMBL/GenBank/DDBJ databases">
        <title>The complete genome of Conexibacter woesei DSM 14684.</title>
        <authorList>
            <consortium name="US DOE Joint Genome Institute (JGI-PGF)"/>
            <person name="Lucas S."/>
            <person name="Copeland A."/>
            <person name="Lapidus A."/>
            <person name="Glavina del Rio T."/>
            <person name="Dalin E."/>
            <person name="Tice H."/>
            <person name="Bruce D."/>
            <person name="Goodwin L."/>
            <person name="Pitluck S."/>
            <person name="Kyrpides N."/>
            <person name="Mavromatis K."/>
            <person name="Ivanova N."/>
            <person name="Mikhailova N."/>
            <person name="Chertkov O."/>
            <person name="Brettin T."/>
            <person name="Detter J.C."/>
            <person name="Han C."/>
            <person name="Larimer F."/>
            <person name="Land M."/>
            <person name="Hauser L."/>
            <person name="Markowitz V."/>
            <person name="Cheng J.-F."/>
            <person name="Hugenholtz P."/>
            <person name="Woyke T."/>
            <person name="Wu D."/>
            <person name="Pukall R."/>
            <person name="Steenblock K."/>
            <person name="Schneider S."/>
            <person name="Klenk H.-P."/>
            <person name="Eisen J.A."/>
        </authorList>
    </citation>
    <scope>NUCLEOTIDE SEQUENCE [LARGE SCALE GENOMIC DNA]</scope>
    <source>
        <strain evidence="5">DSM 14684 / CIP 108061 / JCM 11494 / NBRC 100937 / ID131577</strain>
    </source>
</reference>
<dbReference type="AlphaFoldDB" id="D3F9S7"/>
<evidence type="ECO:0000313" key="4">
    <source>
        <dbReference type="EMBL" id="ADB51139.1"/>
    </source>
</evidence>
<dbReference type="OrthoDB" id="9805017at2"/>
<dbReference type="SUPFAM" id="SSF75011">
    <property type="entry name" value="3-carboxy-cis,cis-mucoante lactonizing enzyme"/>
    <property type="match status" value="1"/>
</dbReference>
<feature type="domain" description="Bacterial repeat" evidence="3">
    <location>
        <begin position="463"/>
        <end position="537"/>
    </location>
</feature>
<evidence type="ECO:0000259" key="3">
    <source>
        <dbReference type="Pfam" id="PF18998"/>
    </source>
</evidence>
<evidence type="ECO:0000313" key="5">
    <source>
        <dbReference type="Proteomes" id="UP000008229"/>
    </source>
</evidence>
<dbReference type="EMBL" id="CP001854">
    <property type="protein sequence ID" value="ADB51139.1"/>
    <property type="molecule type" value="Genomic_DNA"/>
</dbReference>
<feature type="chain" id="PRO_5039460879" description="Bacterial repeat domain-containing protein" evidence="2">
    <location>
        <begin position="35"/>
        <end position="665"/>
    </location>
</feature>
<accession>D3F9S7</accession>
<keyword evidence="2" id="KW-0732">Signal</keyword>
<feature type="compositionally biased region" description="Pro residues" evidence="1">
    <location>
        <begin position="542"/>
        <end position="553"/>
    </location>
</feature>
<dbReference type="Proteomes" id="UP000008229">
    <property type="component" value="Chromosome"/>
</dbReference>
<dbReference type="KEGG" id="cwo:Cwoe_2720"/>
<reference evidence="4 5" key="1">
    <citation type="journal article" date="2010" name="Stand. Genomic Sci.">
        <title>Complete genome sequence of Conexibacter woesei type strain (ID131577).</title>
        <authorList>
            <person name="Pukall R."/>
            <person name="Lapidus A."/>
            <person name="Glavina Del Rio T."/>
            <person name="Copeland A."/>
            <person name="Tice H."/>
            <person name="Cheng J.-F."/>
            <person name="Lucas S."/>
            <person name="Chen F."/>
            <person name="Nolan M."/>
            <person name="Bruce D."/>
            <person name="Goodwin L."/>
            <person name="Pitluck S."/>
            <person name="Mavromatis K."/>
            <person name="Ivanova N."/>
            <person name="Ovchinnikova G."/>
            <person name="Pati A."/>
            <person name="Chen A."/>
            <person name="Palaniappan K."/>
            <person name="Land M."/>
            <person name="Hauser L."/>
            <person name="Chang Y.-J."/>
            <person name="Jeffries C.D."/>
            <person name="Chain P."/>
            <person name="Meincke L."/>
            <person name="Sims D."/>
            <person name="Brettin T."/>
            <person name="Detter J.C."/>
            <person name="Rohde M."/>
            <person name="Goeker M."/>
            <person name="Bristow J."/>
            <person name="Eisen J.A."/>
            <person name="Markowitz V."/>
            <person name="Kyrpides N.C."/>
            <person name="Klenk H.-P."/>
            <person name="Hugenholtz P."/>
        </authorList>
    </citation>
    <scope>NUCLEOTIDE SEQUENCE [LARGE SCALE GENOMIC DNA]</scope>
    <source>
        <strain evidence="5">DSM 14684 / CIP 108061 / JCM 11494 / NBRC 100937 / ID131577</strain>
    </source>
</reference>
<dbReference type="RefSeq" id="WP_012934190.1">
    <property type="nucleotide sequence ID" value="NC_013739.1"/>
</dbReference>
<gene>
    <name evidence="4" type="ordered locus">Cwoe_2720</name>
</gene>
<feature type="region of interest" description="Disordered" evidence="1">
    <location>
        <begin position="610"/>
        <end position="665"/>
    </location>
</feature>
<organism evidence="4 5">
    <name type="scientific">Conexibacter woesei (strain DSM 14684 / CCUG 47730 / CIP 108061 / JCM 11494 / NBRC 100937 / ID131577)</name>
    <dbReference type="NCBI Taxonomy" id="469383"/>
    <lineage>
        <taxon>Bacteria</taxon>
        <taxon>Bacillati</taxon>
        <taxon>Actinomycetota</taxon>
        <taxon>Thermoleophilia</taxon>
        <taxon>Solirubrobacterales</taxon>
        <taxon>Conexibacteraceae</taxon>
        <taxon>Conexibacter</taxon>
    </lineage>
</organism>
<feature type="compositionally biased region" description="Low complexity" evidence="1">
    <location>
        <begin position="554"/>
        <end position="567"/>
    </location>
</feature>
<dbReference type="InterPro" id="IPR013431">
    <property type="entry name" value="Delta_60_rpt"/>
</dbReference>
<sequence length="665" mass="66861" precursor="true">MDPRVPSRGARRRVALTAVLAGGLLTALAAPAVAAPGDLDPSLSGDGRLVVATPGSFEQTNAVAVQPDGRIVVAGIAGHGDGSDLFVARVERDGTPDASFGGGDGVTTVDVAGFGDGARALALQPDGKIVVAGYGSAVSGLNQSDYAVARLTADGALDPGFGSGGTRTIDFGLGAEQARAVLVQPDGTIVVGGYANPSAGVIEFGLARLTADGALDPGFGSGGKRTTAFPGAGSNVHALALDRDGRIVAAGRTTGSDPDFALARYLPDGSLDTSFGGDGLTTTDFGSAALVDEADGVAIQADGKIVASGFTGGDVGDNRFAVARYDSDGGLDADFADGGRQTVAFAPGGDAQFPSAYGNGGAALQHDGSIVVAGVSSWFNEFFETRGVFALAALTPDGALDERFAPGGTVTTAFPAPEAEAHAIVLDPRSGALVVAGDARDSGESDTAIARYLGTPPPPRTVTVELSGDGSGSVRGRGIDCPGDCDETLPAGATVTLTATATEGSEFAGWGGACSGNGPCTVELTADVAVAARFARQAKDAPQPPVGPAPPGTPSTGATPTPRPTAACTRAERTLDGAARRLRDARVRVARAAGTVRRSRAAVTRARRALTRAAGEPARRRARANLRAADRRQRAATRTLTTARSAQRSAEQRHRDAARAVARRC</sequence>
<name>D3F9S7_CONWI</name>
<dbReference type="Pfam" id="PF18998">
    <property type="entry name" value="Flg_new_2"/>
    <property type="match status" value="1"/>
</dbReference>
<dbReference type="Pfam" id="PF17164">
    <property type="entry name" value="DUF5122"/>
    <property type="match status" value="6"/>
</dbReference>
<evidence type="ECO:0000256" key="2">
    <source>
        <dbReference type="SAM" id="SignalP"/>
    </source>
</evidence>
<protein>
    <recommendedName>
        <fullName evidence="3">Bacterial repeat domain-containing protein</fullName>
    </recommendedName>
</protein>
<feature type="compositionally biased region" description="Low complexity" evidence="1">
    <location>
        <begin position="636"/>
        <end position="649"/>
    </location>
</feature>
<dbReference type="Gene3D" id="2.80.10.50">
    <property type="match status" value="3"/>
</dbReference>
<evidence type="ECO:0000256" key="1">
    <source>
        <dbReference type="SAM" id="MobiDB-lite"/>
    </source>
</evidence>
<keyword evidence="5" id="KW-1185">Reference proteome</keyword>
<feature type="signal peptide" evidence="2">
    <location>
        <begin position="1"/>
        <end position="34"/>
    </location>
</feature>
<dbReference type="eggNOG" id="COG1572">
    <property type="taxonomic scope" value="Bacteria"/>
</dbReference>
<dbReference type="InterPro" id="IPR044060">
    <property type="entry name" value="Bacterial_rp_domain"/>
</dbReference>
<dbReference type="NCBIfam" id="TIGR02608">
    <property type="entry name" value="delta_60_rpt"/>
    <property type="match status" value="6"/>
</dbReference>
<proteinExistence type="predicted"/>
<dbReference type="STRING" id="469383.Cwoe_2720"/>
<dbReference type="HOGENOM" id="CLU_412638_0_0_11"/>